<evidence type="ECO:0000256" key="1">
    <source>
        <dbReference type="SAM" id="MobiDB-lite"/>
    </source>
</evidence>
<dbReference type="EMBL" id="VSRR010037664">
    <property type="protein sequence ID" value="MPC73844.1"/>
    <property type="molecule type" value="Genomic_DNA"/>
</dbReference>
<name>A0A5B7HZD6_PORTR</name>
<reference evidence="2 3" key="1">
    <citation type="submission" date="2019-05" db="EMBL/GenBank/DDBJ databases">
        <title>Another draft genome of Portunus trituberculatus and its Hox gene families provides insights of decapod evolution.</title>
        <authorList>
            <person name="Jeong J.-H."/>
            <person name="Song I."/>
            <person name="Kim S."/>
            <person name="Choi T."/>
            <person name="Kim D."/>
            <person name="Ryu S."/>
            <person name="Kim W."/>
        </authorList>
    </citation>
    <scope>NUCLEOTIDE SEQUENCE [LARGE SCALE GENOMIC DNA]</scope>
    <source>
        <tissue evidence="2">Muscle</tissue>
    </source>
</reference>
<sequence length="64" mass="7237">MKPQHRLSSSQQHPSVSQLNVTHASCTSRKHNTTTGTSAAPYYPSWHRRAQCTEEEIDEERVAS</sequence>
<organism evidence="2 3">
    <name type="scientific">Portunus trituberculatus</name>
    <name type="common">Swimming crab</name>
    <name type="synonym">Neptunus trituberculatus</name>
    <dbReference type="NCBI Taxonomy" id="210409"/>
    <lineage>
        <taxon>Eukaryota</taxon>
        <taxon>Metazoa</taxon>
        <taxon>Ecdysozoa</taxon>
        <taxon>Arthropoda</taxon>
        <taxon>Crustacea</taxon>
        <taxon>Multicrustacea</taxon>
        <taxon>Malacostraca</taxon>
        <taxon>Eumalacostraca</taxon>
        <taxon>Eucarida</taxon>
        <taxon>Decapoda</taxon>
        <taxon>Pleocyemata</taxon>
        <taxon>Brachyura</taxon>
        <taxon>Eubrachyura</taxon>
        <taxon>Portunoidea</taxon>
        <taxon>Portunidae</taxon>
        <taxon>Portuninae</taxon>
        <taxon>Portunus</taxon>
    </lineage>
</organism>
<comment type="caution">
    <text evidence="2">The sequence shown here is derived from an EMBL/GenBank/DDBJ whole genome shotgun (WGS) entry which is preliminary data.</text>
</comment>
<dbReference type="AlphaFoldDB" id="A0A5B7HZD6"/>
<evidence type="ECO:0000313" key="3">
    <source>
        <dbReference type="Proteomes" id="UP000324222"/>
    </source>
</evidence>
<feature type="compositionally biased region" description="Polar residues" evidence="1">
    <location>
        <begin position="1"/>
        <end position="38"/>
    </location>
</feature>
<evidence type="ECO:0000313" key="2">
    <source>
        <dbReference type="EMBL" id="MPC73844.1"/>
    </source>
</evidence>
<proteinExistence type="predicted"/>
<gene>
    <name evidence="2" type="ORF">E2C01_068184</name>
</gene>
<dbReference type="Proteomes" id="UP000324222">
    <property type="component" value="Unassembled WGS sequence"/>
</dbReference>
<keyword evidence="3" id="KW-1185">Reference proteome</keyword>
<feature type="region of interest" description="Disordered" evidence="1">
    <location>
        <begin position="1"/>
        <end position="42"/>
    </location>
</feature>
<protein>
    <submittedName>
        <fullName evidence="2">Uncharacterized protein</fullName>
    </submittedName>
</protein>
<accession>A0A5B7HZD6</accession>